<reference evidence="2" key="2">
    <citation type="submission" date="2020-10" db="EMBL/GenBank/DDBJ databases">
        <authorList>
            <person name="Scholz U."/>
            <person name="Mascher M."/>
            <person name="Fiebig A."/>
        </authorList>
    </citation>
    <scope>NUCLEOTIDE SEQUENCE [LARGE SCALE GENOMIC DNA]</scope>
    <source>
        <strain evidence="2">cv. Morex</strain>
    </source>
</reference>
<proteinExistence type="predicted"/>
<evidence type="ECO:0000313" key="3">
    <source>
        <dbReference type="Proteomes" id="UP000011116"/>
    </source>
</evidence>
<dbReference type="Proteomes" id="UP000011116">
    <property type="component" value="Chromosome 7H"/>
</dbReference>
<dbReference type="Gramene" id="HORVU.MOREX.r3.7HG0701430.1">
    <property type="protein sequence ID" value="HORVU.MOREX.r3.7HG0701430.1.CDS1"/>
    <property type="gene ID" value="HORVU.MOREX.r3.7HG0701430"/>
</dbReference>
<dbReference type="EnsemblPlants" id="HORVU.MOREX.r3.7HG0701430.1">
    <property type="protein sequence ID" value="HORVU.MOREX.r3.7HG0701430.1.CDS1"/>
    <property type="gene ID" value="HORVU.MOREX.r3.7HG0701430"/>
</dbReference>
<dbReference type="AlphaFoldDB" id="A0A8I6YW77"/>
<evidence type="ECO:0008006" key="4">
    <source>
        <dbReference type="Google" id="ProtNLM"/>
    </source>
</evidence>
<accession>A0A8I6YW77</accession>
<reference evidence="3" key="1">
    <citation type="journal article" date="2012" name="Nature">
        <title>A physical, genetic and functional sequence assembly of the barley genome.</title>
        <authorList>
            <consortium name="The International Barley Genome Sequencing Consortium"/>
            <person name="Mayer K.F."/>
            <person name="Waugh R."/>
            <person name="Brown J.W."/>
            <person name="Schulman A."/>
            <person name="Langridge P."/>
            <person name="Platzer M."/>
            <person name="Fincher G.B."/>
            <person name="Muehlbauer G.J."/>
            <person name="Sato K."/>
            <person name="Close T.J."/>
            <person name="Wise R.P."/>
            <person name="Stein N."/>
        </authorList>
    </citation>
    <scope>NUCLEOTIDE SEQUENCE [LARGE SCALE GENOMIC DNA]</scope>
    <source>
        <strain evidence="3">cv. Morex</strain>
    </source>
</reference>
<reference evidence="2" key="3">
    <citation type="submission" date="2022-01" db="UniProtKB">
        <authorList>
            <consortium name="EnsemblPlants"/>
        </authorList>
    </citation>
    <scope>IDENTIFICATION</scope>
    <source>
        <strain evidence="2">subsp. vulgare</strain>
    </source>
</reference>
<name>A0A8I6YW77_HORVV</name>
<keyword evidence="3" id="KW-1185">Reference proteome</keyword>
<evidence type="ECO:0000256" key="1">
    <source>
        <dbReference type="SAM" id="MobiDB-lite"/>
    </source>
</evidence>
<protein>
    <recommendedName>
        <fullName evidence="4">No apical meristem-associated C-terminal domain-containing protein</fullName>
    </recommendedName>
</protein>
<organism evidence="2 3">
    <name type="scientific">Hordeum vulgare subsp. vulgare</name>
    <name type="common">Domesticated barley</name>
    <dbReference type="NCBI Taxonomy" id="112509"/>
    <lineage>
        <taxon>Eukaryota</taxon>
        <taxon>Viridiplantae</taxon>
        <taxon>Streptophyta</taxon>
        <taxon>Embryophyta</taxon>
        <taxon>Tracheophyta</taxon>
        <taxon>Spermatophyta</taxon>
        <taxon>Magnoliopsida</taxon>
        <taxon>Liliopsida</taxon>
        <taxon>Poales</taxon>
        <taxon>Poaceae</taxon>
        <taxon>BOP clade</taxon>
        <taxon>Pooideae</taxon>
        <taxon>Triticodae</taxon>
        <taxon>Triticeae</taxon>
        <taxon>Hordeinae</taxon>
        <taxon>Hordeum</taxon>
    </lineage>
</organism>
<feature type="compositionally biased region" description="Basic and acidic residues" evidence="1">
    <location>
        <begin position="54"/>
        <end position="83"/>
    </location>
</feature>
<feature type="region of interest" description="Disordered" evidence="1">
    <location>
        <begin position="34"/>
        <end position="83"/>
    </location>
</feature>
<evidence type="ECO:0000313" key="2">
    <source>
        <dbReference type="EnsemblPlants" id="HORVU.MOREX.r3.7HG0701430.1.CDS1"/>
    </source>
</evidence>
<sequence>MRYKEMAASKGKPFPFKHAWAILQTFDKWKLRDQETAPKKSAMLRMDDSEDEEKERNLGKPEVTKKGKQRVKMEGEASRVREKMEQMMKAREELTRKTLETKILITEKKKEVKLAQVEAKREEAKRKADLEERMIKVKEAKVWKELMVEEKEHMMMSKKDMDEEQLQWWKDYKEDIAERKRIFRGASSTFRGDTPMSGGGDGGVDDSNGGA</sequence>
<feature type="region of interest" description="Disordered" evidence="1">
    <location>
        <begin position="185"/>
        <end position="211"/>
    </location>
</feature>